<keyword evidence="2" id="KW-1003">Cell membrane</keyword>
<evidence type="ECO:0000313" key="12">
    <source>
        <dbReference type="Proteomes" id="UP001168821"/>
    </source>
</evidence>
<dbReference type="PANTHER" id="PTHR21137">
    <property type="entry name" value="ODORANT RECEPTOR"/>
    <property type="match status" value="1"/>
</dbReference>
<protein>
    <recommendedName>
        <fullName evidence="10">Odorant receptor</fullName>
    </recommendedName>
</protein>
<evidence type="ECO:0000256" key="7">
    <source>
        <dbReference type="ARBA" id="ARBA00023136"/>
    </source>
</evidence>
<feature type="transmembrane region" description="Helical" evidence="10">
    <location>
        <begin position="244"/>
        <end position="267"/>
    </location>
</feature>
<evidence type="ECO:0000256" key="6">
    <source>
        <dbReference type="ARBA" id="ARBA00022989"/>
    </source>
</evidence>
<keyword evidence="8 10" id="KW-0675">Receptor</keyword>
<accession>A0AA38M633</accession>
<feature type="transmembrane region" description="Helical" evidence="10">
    <location>
        <begin position="348"/>
        <end position="370"/>
    </location>
</feature>
<evidence type="ECO:0000256" key="2">
    <source>
        <dbReference type="ARBA" id="ARBA00022475"/>
    </source>
</evidence>
<keyword evidence="6 10" id="KW-1133">Transmembrane helix</keyword>
<keyword evidence="5 10" id="KW-0552">Olfaction</keyword>
<dbReference type="PANTHER" id="PTHR21137:SF35">
    <property type="entry name" value="ODORANT RECEPTOR 19A-RELATED"/>
    <property type="match status" value="1"/>
</dbReference>
<comment type="similarity">
    <text evidence="10">Belongs to the insect chemoreceptor superfamily. Heteromeric odorant receptor channel (TC 1.A.69) family.</text>
</comment>
<evidence type="ECO:0000256" key="1">
    <source>
        <dbReference type="ARBA" id="ARBA00004651"/>
    </source>
</evidence>
<dbReference type="GO" id="GO:0004984">
    <property type="term" value="F:olfactory receptor activity"/>
    <property type="evidence" value="ECO:0007669"/>
    <property type="project" value="InterPro"/>
</dbReference>
<dbReference type="GO" id="GO:0007165">
    <property type="term" value="P:signal transduction"/>
    <property type="evidence" value="ECO:0007669"/>
    <property type="project" value="UniProtKB-KW"/>
</dbReference>
<dbReference type="EMBL" id="JALNTZ010000007">
    <property type="protein sequence ID" value="KAJ3644393.1"/>
    <property type="molecule type" value="Genomic_DNA"/>
</dbReference>
<proteinExistence type="inferred from homology"/>
<feature type="transmembrane region" description="Helical" evidence="10">
    <location>
        <begin position="172"/>
        <end position="190"/>
    </location>
</feature>
<feature type="transmembrane region" description="Helical" evidence="10">
    <location>
        <begin position="117"/>
        <end position="137"/>
    </location>
</feature>
<reference evidence="11" key="1">
    <citation type="journal article" date="2023" name="G3 (Bethesda)">
        <title>Whole genome assemblies of Zophobas morio and Tenebrio molitor.</title>
        <authorList>
            <person name="Kaur S."/>
            <person name="Stinson S.A."/>
            <person name="diCenzo G.C."/>
        </authorList>
    </citation>
    <scope>NUCLEOTIDE SEQUENCE</scope>
    <source>
        <strain evidence="11">QUZm001</strain>
    </source>
</reference>
<evidence type="ECO:0000256" key="8">
    <source>
        <dbReference type="ARBA" id="ARBA00023170"/>
    </source>
</evidence>
<evidence type="ECO:0000256" key="3">
    <source>
        <dbReference type="ARBA" id="ARBA00022606"/>
    </source>
</evidence>
<dbReference type="GO" id="GO:0005549">
    <property type="term" value="F:odorant binding"/>
    <property type="evidence" value="ECO:0007669"/>
    <property type="project" value="InterPro"/>
</dbReference>
<sequence length="373" mass="44355">MTAKERTKDEGVLKFCRMLSVDFFETQFARYCQVCFIFYYVLIFTVQTIMFLHKFEALYFAQYSCSYFFSFAITILIALDPKSGRIYKSFMEEVKWWKSDSAGEEVERRIRRETLQLAILMTTNIVSSVVMSTAFVIPQKEDRNLFYEIALFEDFLPKWAGVLKAIYRTQAFFVRPFCVVAAFSQALYIFHNMRFQMYMILHFIKTINDNCENDQLIIKNRLLFCFKNYIQLSKALRRLLKLQWAVSLAYQIIIPPLIISTAVYGLLFPDYLYQQNFRLLSTWICVVFMLFFLFRLGQVTEDTVAEVYEALFFLEWYNWNESNKKTYLIFLLSSVKPFRIQFSENFSLNYNMAVQLVQTAASVVLVVYQLNFM</sequence>
<evidence type="ECO:0000256" key="5">
    <source>
        <dbReference type="ARBA" id="ARBA00022725"/>
    </source>
</evidence>
<keyword evidence="9 10" id="KW-0807">Transducer</keyword>
<feature type="transmembrane region" description="Helical" evidence="10">
    <location>
        <begin position="58"/>
        <end position="79"/>
    </location>
</feature>
<keyword evidence="3 10" id="KW-0716">Sensory transduction</keyword>
<gene>
    <name evidence="11" type="ORF">Zmor_022127</name>
</gene>
<organism evidence="11 12">
    <name type="scientific">Zophobas morio</name>
    <dbReference type="NCBI Taxonomy" id="2755281"/>
    <lineage>
        <taxon>Eukaryota</taxon>
        <taxon>Metazoa</taxon>
        <taxon>Ecdysozoa</taxon>
        <taxon>Arthropoda</taxon>
        <taxon>Hexapoda</taxon>
        <taxon>Insecta</taxon>
        <taxon>Pterygota</taxon>
        <taxon>Neoptera</taxon>
        <taxon>Endopterygota</taxon>
        <taxon>Coleoptera</taxon>
        <taxon>Polyphaga</taxon>
        <taxon>Cucujiformia</taxon>
        <taxon>Tenebrionidae</taxon>
        <taxon>Zophobas</taxon>
    </lineage>
</organism>
<evidence type="ECO:0000256" key="9">
    <source>
        <dbReference type="ARBA" id="ARBA00023224"/>
    </source>
</evidence>
<comment type="subcellular location">
    <subcellularLocation>
        <location evidence="1 10">Cell membrane</location>
        <topology evidence="1 10">Multi-pass membrane protein</topology>
    </subcellularLocation>
</comment>
<dbReference type="AlphaFoldDB" id="A0AA38M633"/>
<evidence type="ECO:0000256" key="4">
    <source>
        <dbReference type="ARBA" id="ARBA00022692"/>
    </source>
</evidence>
<comment type="caution">
    <text evidence="11">The sequence shown here is derived from an EMBL/GenBank/DDBJ whole genome shotgun (WGS) entry which is preliminary data.</text>
</comment>
<keyword evidence="12" id="KW-1185">Reference proteome</keyword>
<evidence type="ECO:0000256" key="10">
    <source>
        <dbReference type="RuleBase" id="RU351113"/>
    </source>
</evidence>
<keyword evidence="7 10" id="KW-0472">Membrane</keyword>
<name>A0AA38M633_9CUCU</name>
<dbReference type="Proteomes" id="UP001168821">
    <property type="component" value="Unassembled WGS sequence"/>
</dbReference>
<dbReference type="GO" id="GO:0005886">
    <property type="term" value="C:plasma membrane"/>
    <property type="evidence" value="ECO:0007669"/>
    <property type="project" value="UniProtKB-SubCell"/>
</dbReference>
<evidence type="ECO:0000313" key="11">
    <source>
        <dbReference type="EMBL" id="KAJ3644393.1"/>
    </source>
</evidence>
<feature type="transmembrane region" description="Helical" evidence="10">
    <location>
        <begin position="279"/>
        <end position="296"/>
    </location>
</feature>
<dbReference type="InterPro" id="IPR004117">
    <property type="entry name" value="7tm6_olfct_rcpt"/>
</dbReference>
<feature type="transmembrane region" description="Helical" evidence="10">
    <location>
        <begin position="28"/>
        <end position="52"/>
    </location>
</feature>
<keyword evidence="4 10" id="KW-0812">Transmembrane</keyword>